<sequence>MSRVFGELDDVKPYSQLGRKHRLKYEELFDVSNIDAEGNILQPGTQRYILGKGNQVFHVDSSFNPRRCGTSLLLAHELPPRGMGGNTEFADSRTAYEDLDDETKDKIKDWVLWHSQHHSRRVASPGEPLLEEKRFLPESHPFGKHKLVQTHEASGRTNMYIANHAYKVDHLPLEEGQQEIRKLIAHASQPKYVLVVEWENPGDLVIWDNTAVMHRACPGEFEGKYRRDMRRTTVHDSSSYAWGLNKVGDTWRSGLP</sequence>
<evidence type="ECO:0000313" key="7">
    <source>
        <dbReference type="EMBL" id="KAK1924401.1"/>
    </source>
</evidence>
<dbReference type="EMBL" id="JAODAN010000005">
    <property type="protein sequence ID" value="KAK1924401.1"/>
    <property type="molecule type" value="Genomic_DNA"/>
</dbReference>
<keyword evidence="4" id="KW-0560">Oxidoreductase</keyword>
<evidence type="ECO:0000256" key="5">
    <source>
        <dbReference type="ARBA" id="ARBA00023004"/>
    </source>
</evidence>
<dbReference type="GO" id="GO:0046872">
    <property type="term" value="F:metal ion binding"/>
    <property type="evidence" value="ECO:0007669"/>
    <property type="project" value="UniProtKB-KW"/>
</dbReference>
<evidence type="ECO:0000256" key="2">
    <source>
        <dbReference type="ARBA" id="ARBA00022723"/>
    </source>
</evidence>
<dbReference type="Gene3D" id="3.60.130.10">
    <property type="entry name" value="Clavaminate synthase-like"/>
    <property type="match status" value="1"/>
</dbReference>
<gene>
    <name evidence="7" type="ORF">DB88DRAFT_490260</name>
</gene>
<dbReference type="PANTHER" id="PTHR43779:SF3">
    <property type="entry name" value="(3R)-3-[(CARBOXYMETHYL)AMINO]FATTY ACID OXYGENASE_DECARBOXYLASE"/>
    <property type="match status" value="1"/>
</dbReference>
<evidence type="ECO:0000256" key="3">
    <source>
        <dbReference type="ARBA" id="ARBA00022964"/>
    </source>
</evidence>
<feature type="domain" description="TauD/TfdA-like" evidence="6">
    <location>
        <begin position="3"/>
        <end position="233"/>
    </location>
</feature>
<dbReference type="InterPro" id="IPR051178">
    <property type="entry name" value="TfdA_dioxygenase"/>
</dbReference>
<dbReference type="AlphaFoldDB" id="A0AAD9FPW8"/>
<keyword evidence="5" id="KW-0408">Iron</keyword>
<comment type="similarity">
    <text evidence="1">Belongs to the TfdA dioxygenase family.</text>
</comment>
<dbReference type="InterPro" id="IPR003819">
    <property type="entry name" value="TauD/TfdA-like"/>
</dbReference>
<name>A0AAD9FPW8_PAPLA</name>
<evidence type="ECO:0000256" key="4">
    <source>
        <dbReference type="ARBA" id="ARBA00023002"/>
    </source>
</evidence>
<reference evidence="7" key="1">
    <citation type="submission" date="2023-02" db="EMBL/GenBank/DDBJ databases">
        <title>Identification and recombinant expression of a fungal hydrolase from Papiliotrema laurentii that hydrolyzes apple cutin and clears colloidal polyester polyurethane.</title>
        <authorList>
            <consortium name="DOE Joint Genome Institute"/>
            <person name="Roman V.A."/>
            <person name="Bojanowski C."/>
            <person name="Crable B.R."/>
            <person name="Wagner D.N."/>
            <person name="Hung C.S."/>
            <person name="Nadeau L.J."/>
            <person name="Schratz L."/>
            <person name="Haridas S."/>
            <person name="Pangilinan J."/>
            <person name="Lipzen A."/>
            <person name="Na H."/>
            <person name="Yan M."/>
            <person name="Ng V."/>
            <person name="Grigoriev I.V."/>
            <person name="Spatafora J.W."/>
            <person name="Barlow D."/>
            <person name="Biffinger J."/>
            <person name="Kelley-Loughnane N."/>
            <person name="Varaljay V.A."/>
            <person name="Crookes-Goodson W.J."/>
        </authorList>
    </citation>
    <scope>NUCLEOTIDE SEQUENCE</scope>
    <source>
        <strain evidence="7">5307AH</strain>
    </source>
</reference>
<dbReference type="GO" id="GO:0051213">
    <property type="term" value="F:dioxygenase activity"/>
    <property type="evidence" value="ECO:0007669"/>
    <property type="project" value="UniProtKB-KW"/>
</dbReference>
<dbReference type="Pfam" id="PF02668">
    <property type="entry name" value="TauD"/>
    <property type="match status" value="1"/>
</dbReference>
<dbReference type="PANTHER" id="PTHR43779">
    <property type="entry name" value="DIOXYGENASE RV0097-RELATED"/>
    <property type="match status" value="1"/>
</dbReference>
<keyword evidence="2" id="KW-0479">Metal-binding</keyword>
<dbReference type="SUPFAM" id="SSF51197">
    <property type="entry name" value="Clavaminate synthase-like"/>
    <property type="match status" value="1"/>
</dbReference>
<evidence type="ECO:0000259" key="6">
    <source>
        <dbReference type="Pfam" id="PF02668"/>
    </source>
</evidence>
<evidence type="ECO:0000256" key="1">
    <source>
        <dbReference type="ARBA" id="ARBA00005896"/>
    </source>
</evidence>
<dbReference type="Proteomes" id="UP001182556">
    <property type="component" value="Unassembled WGS sequence"/>
</dbReference>
<evidence type="ECO:0000313" key="8">
    <source>
        <dbReference type="Proteomes" id="UP001182556"/>
    </source>
</evidence>
<keyword evidence="8" id="KW-1185">Reference proteome</keyword>
<keyword evidence="3 7" id="KW-0223">Dioxygenase</keyword>
<proteinExistence type="inferred from homology"/>
<comment type="caution">
    <text evidence="7">The sequence shown here is derived from an EMBL/GenBank/DDBJ whole genome shotgun (WGS) entry which is preliminary data.</text>
</comment>
<protein>
    <submittedName>
        <fullName evidence="7">2,4-dichlorophenoxyacetate alpha-ketoglutarate dioxygenase</fullName>
    </submittedName>
</protein>
<dbReference type="InterPro" id="IPR042098">
    <property type="entry name" value="TauD-like_sf"/>
</dbReference>
<organism evidence="7 8">
    <name type="scientific">Papiliotrema laurentii</name>
    <name type="common">Cryptococcus laurentii</name>
    <dbReference type="NCBI Taxonomy" id="5418"/>
    <lineage>
        <taxon>Eukaryota</taxon>
        <taxon>Fungi</taxon>
        <taxon>Dikarya</taxon>
        <taxon>Basidiomycota</taxon>
        <taxon>Agaricomycotina</taxon>
        <taxon>Tremellomycetes</taxon>
        <taxon>Tremellales</taxon>
        <taxon>Rhynchogastremaceae</taxon>
        <taxon>Papiliotrema</taxon>
    </lineage>
</organism>
<accession>A0AAD9FPW8</accession>